<feature type="domain" description="Lipoyl-binding" evidence="8">
    <location>
        <begin position="640"/>
        <end position="721"/>
    </location>
</feature>
<dbReference type="InterPro" id="IPR050856">
    <property type="entry name" value="Biotin_carboxylase_complex"/>
</dbReference>
<dbReference type="GO" id="GO:0046872">
    <property type="term" value="F:metal ion binding"/>
    <property type="evidence" value="ECO:0007669"/>
    <property type="project" value="InterPro"/>
</dbReference>
<feature type="region of interest" description="Disordered" evidence="7">
    <location>
        <begin position="28"/>
        <end position="60"/>
    </location>
</feature>
<evidence type="ECO:0000259" key="8">
    <source>
        <dbReference type="PROSITE" id="PS50968"/>
    </source>
</evidence>
<dbReference type="InterPro" id="IPR011764">
    <property type="entry name" value="Biotin_carboxylation_dom"/>
</dbReference>
<evidence type="ECO:0000259" key="9">
    <source>
        <dbReference type="PROSITE" id="PS50975"/>
    </source>
</evidence>
<dbReference type="FunFam" id="3.30.1490.20:FF:000003">
    <property type="entry name" value="acetyl-CoA carboxylase isoform X1"/>
    <property type="match status" value="1"/>
</dbReference>
<organism evidence="11 12">
    <name type="scientific">Methylobacterium durans</name>
    <dbReference type="NCBI Taxonomy" id="2202825"/>
    <lineage>
        <taxon>Bacteria</taxon>
        <taxon>Pseudomonadati</taxon>
        <taxon>Pseudomonadota</taxon>
        <taxon>Alphaproteobacteria</taxon>
        <taxon>Hyphomicrobiales</taxon>
        <taxon>Methylobacteriaceae</taxon>
        <taxon>Methylobacterium</taxon>
    </lineage>
</organism>
<dbReference type="PROSITE" id="PS50979">
    <property type="entry name" value="BC"/>
    <property type="match status" value="1"/>
</dbReference>
<evidence type="ECO:0000256" key="3">
    <source>
        <dbReference type="ARBA" id="ARBA00022741"/>
    </source>
</evidence>
<dbReference type="Proteomes" id="UP000245926">
    <property type="component" value="Chromosome"/>
</dbReference>
<evidence type="ECO:0000256" key="7">
    <source>
        <dbReference type="SAM" id="MobiDB-lite"/>
    </source>
</evidence>
<dbReference type="SUPFAM" id="SSF51230">
    <property type="entry name" value="Single hybrid motif"/>
    <property type="match status" value="1"/>
</dbReference>
<dbReference type="AlphaFoldDB" id="A0A2U8WBV3"/>
<dbReference type="Gene3D" id="3.30.470.20">
    <property type="entry name" value="ATP-grasp fold, B domain"/>
    <property type="match status" value="1"/>
</dbReference>
<sequence>MERCRGGGVPAADPRRLRGGGLALLRHGPAVGRRHHPARGDAPRARAGPVGLPERAGRGASLRPVPDVRLDVSSQRLASVLIANRGEIACRIARTARRRGMRIVAVYSEADRDALHVAMADEAHLIGPAPAAESYLQRDRIVETARRAGVACLHPGYGFLSEQPELAEACARAGIVFVGPPASAIRAMGLKDRAKDLVAAAGVPVIPGYQGERQEDAFLRAQADAVGYPVLIKAVAGGGGKGIRRVDVPDAFADALESARREAESAFGNARVLIERCVPSPRHIEVQVFCDASGGAIHLFERDCSLQRRHQKIVEEAPAPGMTPETRAAMGRAAVEAARAVGYVGAGTVEFIATGDLRPDGFWFMEMNTRLQVEHPVTEAITGLDLVDWQFRVAAGEPLPHAQGAVRIRGHAIEARLYAEDPQADFRPSTGRLHALRLAEPEGVRVDTGVREGDGVTPFYDPLIAKLIAHGRTRAEAAARLRVALDGTLVAGPRTNLGFLRRLITSEAFERSRTDTGYVDRDHAALVESAPGIDAGCLRRGVLALLASGQPPAAGTSPWDVADGFQLGAARVQVWPLAIDGRRDAVTLVWPEPGAGGEPEILYRGEPASGSGGDRIAIVPAEGGVLVLRDGRQWRLDALDEAEAAPEREAGGGGIAAPMHGRIVAVHVAPGDRVGRGQRLGLIESMKMEHALTAPAAGTIVSVAARAGLQVAEGALLFTLAPEASE</sequence>
<evidence type="ECO:0000259" key="10">
    <source>
        <dbReference type="PROSITE" id="PS50979"/>
    </source>
</evidence>
<feature type="region of interest" description="Disordered" evidence="7">
    <location>
        <begin position="1"/>
        <end position="20"/>
    </location>
</feature>
<accession>A0A2U8WBV3</accession>
<evidence type="ECO:0000256" key="5">
    <source>
        <dbReference type="ARBA" id="ARBA00023267"/>
    </source>
</evidence>
<evidence type="ECO:0000256" key="2">
    <source>
        <dbReference type="ARBA" id="ARBA00022598"/>
    </source>
</evidence>
<proteinExistence type="predicted"/>
<dbReference type="InterPro" id="IPR005479">
    <property type="entry name" value="CPAse_ATP-bd"/>
</dbReference>
<dbReference type="InterPro" id="IPR005482">
    <property type="entry name" value="Biotin_COase_C"/>
</dbReference>
<evidence type="ECO:0000256" key="4">
    <source>
        <dbReference type="ARBA" id="ARBA00022840"/>
    </source>
</evidence>
<dbReference type="PROSITE" id="PS50975">
    <property type="entry name" value="ATP_GRASP"/>
    <property type="match status" value="1"/>
</dbReference>
<evidence type="ECO:0000313" key="12">
    <source>
        <dbReference type="Proteomes" id="UP000245926"/>
    </source>
</evidence>
<dbReference type="InterPro" id="IPR016185">
    <property type="entry name" value="PreATP-grasp_dom_sf"/>
</dbReference>
<evidence type="ECO:0000256" key="6">
    <source>
        <dbReference type="PROSITE-ProRule" id="PRU00409"/>
    </source>
</evidence>
<name>A0A2U8WBV3_9HYPH</name>
<reference evidence="12" key="1">
    <citation type="submission" date="2018-05" db="EMBL/GenBank/DDBJ databases">
        <title>Complete Genome Sequence of Methylobacterium sp. 17SD2-17.</title>
        <authorList>
            <person name="Srinivasan S."/>
        </authorList>
    </citation>
    <scope>NUCLEOTIDE SEQUENCE [LARGE SCALE GENOMIC DNA]</scope>
    <source>
        <strain evidence="12">17SD2-17</strain>
    </source>
</reference>
<dbReference type="FunFam" id="3.40.50.20:FF:000010">
    <property type="entry name" value="Propionyl-CoA carboxylase subunit alpha"/>
    <property type="match status" value="1"/>
</dbReference>
<dbReference type="InterPro" id="IPR011054">
    <property type="entry name" value="Rudment_hybrid_motif"/>
</dbReference>
<dbReference type="GO" id="GO:0016874">
    <property type="term" value="F:ligase activity"/>
    <property type="evidence" value="ECO:0007669"/>
    <property type="project" value="UniProtKB-KW"/>
</dbReference>
<dbReference type="InterPro" id="IPR011053">
    <property type="entry name" value="Single_hybrid_motif"/>
</dbReference>
<dbReference type="InterPro" id="IPR005481">
    <property type="entry name" value="BC-like_N"/>
</dbReference>
<gene>
    <name evidence="11" type="ORF">DK389_23620</name>
</gene>
<dbReference type="PROSITE" id="PS50968">
    <property type="entry name" value="BIOTINYL_LIPOYL"/>
    <property type="match status" value="1"/>
</dbReference>
<comment type="cofactor">
    <cofactor evidence="1">
        <name>biotin</name>
        <dbReference type="ChEBI" id="CHEBI:57586"/>
    </cofactor>
</comment>
<dbReference type="FunFam" id="3.30.470.20:FF:000028">
    <property type="entry name" value="Methylcrotonoyl-CoA carboxylase subunit alpha, mitochondrial"/>
    <property type="match status" value="1"/>
</dbReference>
<keyword evidence="3 6" id="KW-0547">Nucleotide-binding</keyword>
<keyword evidence="2" id="KW-0436">Ligase</keyword>
<keyword evidence="12" id="KW-1185">Reference proteome</keyword>
<dbReference type="CDD" id="cd06850">
    <property type="entry name" value="biotinyl_domain"/>
    <property type="match status" value="1"/>
</dbReference>
<dbReference type="GO" id="GO:0005524">
    <property type="term" value="F:ATP binding"/>
    <property type="evidence" value="ECO:0007669"/>
    <property type="project" value="UniProtKB-UniRule"/>
</dbReference>
<evidence type="ECO:0000313" key="11">
    <source>
        <dbReference type="EMBL" id="AWN42940.1"/>
    </source>
</evidence>
<keyword evidence="5" id="KW-0092">Biotin</keyword>
<dbReference type="InterPro" id="IPR000089">
    <property type="entry name" value="Biotin_lipoyl"/>
</dbReference>
<dbReference type="SMART" id="SM00878">
    <property type="entry name" value="Biotin_carb_C"/>
    <property type="match status" value="1"/>
</dbReference>
<dbReference type="InterPro" id="IPR011761">
    <property type="entry name" value="ATP-grasp"/>
</dbReference>
<dbReference type="Gene3D" id="2.40.50.100">
    <property type="match status" value="1"/>
</dbReference>
<dbReference type="OrthoDB" id="9763189at2"/>
<dbReference type="SUPFAM" id="SSF56059">
    <property type="entry name" value="Glutathione synthetase ATP-binding domain-like"/>
    <property type="match status" value="1"/>
</dbReference>
<dbReference type="Pfam" id="PF00289">
    <property type="entry name" value="Biotin_carb_N"/>
    <property type="match status" value="1"/>
</dbReference>
<feature type="domain" description="Biotin carboxylation" evidence="10">
    <location>
        <begin position="76"/>
        <end position="524"/>
    </location>
</feature>
<protein>
    <submittedName>
        <fullName evidence="11">Carbamoyl-phosphate synthase subunit L</fullName>
    </submittedName>
</protein>
<dbReference type="Pfam" id="PF02785">
    <property type="entry name" value="Biotin_carb_C"/>
    <property type="match status" value="1"/>
</dbReference>
<dbReference type="PANTHER" id="PTHR18866:SF33">
    <property type="entry name" value="METHYLCROTONOYL-COA CARBOXYLASE SUBUNIT ALPHA, MITOCHONDRIAL-RELATED"/>
    <property type="match status" value="1"/>
</dbReference>
<dbReference type="SUPFAM" id="SSF52440">
    <property type="entry name" value="PreATP-grasp domain"/>
    <property type="match status" value="1"/>
</dbReference>
<dbReference type="PROSITE" id="PS00867">
    <property type="entry name" value="CPSASE_2"/>
    <property type="match status" value="1"/>
</dbReference>
<feature type="domain" description="ATP-grasp" evidence="9">
    <location>
        <begin position="195"/>
        <end position="395"/>
    </location>
</feature>
<dbReference type="Pfam" id="PF02786">
    <property type="entry name" value="CPSase_L_D2"/>
    <property type="match status" value="1"/>
</dbReference>
<dbReference type="SUPFAM" id="SSF51246">
    <property type="entry name" value="Rudiment single hybrid motif"/>
    <property type="match status" value="1"/>
</dbReference>
<dbReference type="Pfam" id="PF00364">
    <property type="entry name" value="Biotin_lipoyl"/>
    <property type="match status" value="1"/>
</dbReference>
<dbReference type="EMBL" id="CP029550">
    <property type="protein sequence ID" value="AWN42940.1"/>
    <property type="molecule type" value="Genomic_DNA"/>
</dbReference>
<dbReference type="KEGG" id="mets:DK389_23620"/>
<keyword evidence="4 6" id="KW-0067">ATP-binding</keyword>
<evidence type="ECO:0000256" key="1">
    <source>
        <dbReference type="ARBA" id="ARBA00001953"/>
    </source>
</evidence>
<dbReference type="PANTHER" id="PTHR18866">
    <property type="entry name" value="CARBOXYLASE:PYRUVATE/ACETYL-COA/PROPIONYL-COA CARBOXYLASE"/>
    <property type="match status" value="1"/>
</dbReference>